<dbReference type="KEGG" id="bgok:Pr1d_49330"/>
<evidence type="ECO:0000313" key="2">
    <source>
        <dbReference type="Proteomes" id="UP000323917"/>
    </source>
</evidence>
<dbReference type="Proteomes" id="UP000323917">
    <property type="component" value="Chromosome"/>
</dbReference>
<gene>
    <name evidence="1" type="ORF">Pr1d_49330</name>
</gene>
<dbReference type="AlphaFoldDB" id="A0A5B9QEX1"/>
<evidence type="ECO:0000313" key="1">
    <source>
        <dbReference type="EMBL" id="QEG37587.1"/>
    </source>
</evidence>
<proteinExistence type="predicted"/>
<protein>
    <submittedName>
        <fullName evidence="1">Uncharacterized protein</fullName>
    </submittedName>
</protein>
<name>A0A5B9QEX1_9BACT</name>
<reference evidence="1 2" key="1">
    <citation type="submission" date="2019-08" db="EMBL/GenBank/DDBJ databases">
        <title>Deep-cultivation of Planctomycetes and their phenomic and genomic characterization uncovers novel biology.</title>
        <authorList>
            <person name="Wiegand S."/>
            <person name="Jogler M."/>
            <person name="Boedeker C."/>
            <person name="Pinto D."/>
            <person name="Vollmers J."/>
            <person name="Rivas-Marin E."/>
            <person name="Kohn T."/>
            <person name="Peeters S.H."/>
            <person name="Heuer A."/>
            <person name="Rast P."/>
            <person name="Oberbeckmann S."/>
            <person name="Bunk B."/>
            <person name="Jeske O."/>
            <person name="Meyerdierks A."/>
            <person name="Storesund J.E."/>
            <person name="Kallscheuer N."/>
            <person name="Luecker S."/>
            <person name="Lage O.M."/>
            <person name="Pohl T."/>
            <person name="Merkel B.J."/>
            <person name="Hornburger P."/>
            <person name="Mueller R.-W."/>
            <person name="Bruemmer F."/>
            <person name="Labrenz M."/>
            <person name="Spormann A.M."/>
            <person name="Op den Camp H."/>
            <person name="Overmann J."/>
            <person name="Amann R."/>
            <person name="Jetten M.S.M."/>
            <person name="Mascher T."/>
            <person name="Medema M.H."/>
            <person name="Devos D.P."/>
            <person name="Kaster A.-K."/>
            <person name="Ovreas L."/>
            <person name="Rohde M."/>
            <person name="Galperin M.Y."/>
            <person name="Jogler C."/>
        </authorList>
    </citation>
    <scope>NUCLEOTIDE SEQUENCE [LARGE SCALE GENOMIC DNA]</scope>
    <source>
        <strain evidence="1 2">Pr1d</strain>
    </source>
</reference>
<keyword evidence="2" id="KW-1185">Reference proteome</keyword>
<accession>A0A5B9QEX1</accession>
<sequence>MGHKPLVPTPIAKQFCAGQEKHSSKLQMFLCLMRVKIVADTPQYPLAVLIEILKPGFASTLIMQTVHFPFATTLSIEY</sequence>
<organism evidence="1 2">
    <name type="scientific">Bythopirellula goksoeyrii</name>
    <dbReference type="NCBI Taxonomy" id="1400387"/>
    <lineage>
        <taxon>Bacteria</taxon>
        <taxon>Pseudomonadati</taxon>
        <taxon>Planctomycetota</taxon>
        <taxon>Planctomycetia</taxon>
        <taxon>Pirellulales</taxon>
        <taxon>Lacipirellulaceae</taxon>
        <taxon>Bythopirellula</taxon>
    </lineage>
</organism>
<dbReference type="EMBL" id="CP042913">
    <property type="protein sequence ID" value="QEG37587.1"/>
    <property type="molecule type" value="Genomic_DNA"/>
</dbReference>